<reference evidence="3 4" key="1">
    <citation type="submission" date="2019-02" db="EMBL/GenBank/DDBJ databases">
        <title>Closed genome of Sporomusa termitida DSM 4440.</title>
        <authorList>
            <person name="Poehlein A."/>
            <person name="Daniel R."/>
        </authorList>
    </citation>
    <scope>NUCLEOTIDE SEQUENCE [LARGE SCALE GENOMIC DNA]</scope>
    <source>
        <strain evidence="3 4">DSM 4440</strain>
    </source>
</reference>
<dbReference type="PROSITE" id="PS01148">
    <property type="entry name" value="UPF0033"/>
    <property type="match status" value="1"/>
</dbReference>
<dbReference type="PANTHER" id="PTHR33279:SF6">
    <property type="entry name" value="SULFUR CARRIER PROTEIN YEDF-RELATED"/>
    <property type="match status" value="1"/>
</dbReference>
<dbReference type="PANTHER" id="PTHR33279">
    <property type="entry name" value="SULFUR CARRIER PROTEIN YEDF-RELATED"/>
    <property type="match status" value="1"/>
</dbReference>
<dbReference type="OrthoDB" id="9801500at2"/>
<dbReference type="Gene3D" id="3.30.110.40">
    <property type="entry name" value="TusA-like domain"/>
    <property type="match status" value="1"/>
</dbReference>
<dbReference type="SUPFAM" id="SSF75169">
    <property type="entry name" value="DsrEFH-like"/>
    <property type="match status" value="1"/>
</dbReference>
<organism evidence="3 4">
    <name type="scientific">Sporomusa termitida</name>
    <dbReference type="NCBI Taxonomy" id="2377"/>
    <lineage>
        <taxon>Bacteria</taxon>
        <taxon>Bacillati</taxon>
        <taxon>Bacillota</taxon>
        <taxon>Negativicutes</taxon>
        <taxon>Selenomonadales</taxon>
        <taxon>Sporomusaceae</taxon>
        <taxon>Sporomusa</taxon>
    </lineage>
</organism>
<evidence type="ECO:0000256" key="1">
    <source>
        <dbReference type="ARBA" id="ARBA00008984"/>
    </source>
</evidence>
<dbReference type="NCBIfam" id="TIGR03527">
    <property type="entry name" value="selenium_YedF"/>
    <property type="match status" value="1"/>
</dbReference>
<dbReference type="InterPro" id="IPR036868">
    <property type="entry name" value="TusA-like_sf"/>
</dbReference>
<dbReference type="Pfam" id="PF02635">
    <property type="entry name" value="DsrE"/>
    <property type="match status" value="1"/>
</dbReference>
<dbReference type="Proteomes" id="UP000320776">
    <property type="component" value="Chromosome"/>
</dbReference>
<comment type="similarity">
    <text evidence="1">Belongs to the sulfur carrier protein TusA family.</text>
</comment>
<dbReference type="SUPFAM" id="SSF64307">
    <property type="entry name" value="SirA-like"/>
    <property type="match status" value="1"/>
</dbReference>
<dbReference type="KEGG" id="sted:SPTER_45290"/>
<keyword evidence="4" id="KW-1185">Reference proteome</keyword>
<name>A0A517E0F6_9FIRM</name>
<dbReference type="InterPro" id="IPR027396">
    <property type="entry name" value="DsrEFH-like"/>
</dbReference>
<dbReference type="Pfam" id="PF01206">
    <property type="entry name" value="TusA"/>
    <property type="match status" value="1"/>
</dbReference>
<sequence>MSDKVVDCRGLVCPQPVIQTKKTLEAVESGRITIIVDNEVAKINVIKFAAAKGLSAAVEEKNGHYYITVIKGTGQQSVSAAAPIPGSAPEAGGQVYLITQDTLGHGAPELGAVLMKAFMTTLLEARPQPAALLFINSGIRLTIQGSPVLEQLQMLAERGVTVLACGTCLDYYQLKEQLSVGEVTNMYTIVETISHAKAVTL</sequence>
<evidence type="ECO:0000313" key="3">
    <source>
        <dbReference type="EMBL" id="QDR83058.1"/>
    </source>
</evidence>
<evidence type="ECO:0000313" key="4">
    <source>
        <dbReference type="Proteomes" id="UP000320776"/>
    </source>
</evidence>
<proteinExistence type="inferred from homology"/>
<dbReference type="EMBL" id="CP036259">
    <property type="protein sequence ID" value="QDR83058.1"/>
    <property type="molecule type" value="Genomic_DNA"/>
</dbReference>
<accession>A0A517E0F6</accession>
<evidence type="ECO:0000259" key="2">
    <source>
        <dbReference type="PROSITE" id="PS01148"/>
    </source>
</evidence>
<feature type="domain" description="UPF0033" evidence="2">
    <location>
        <begin position="6"/>
        <end position="30"/>
    </location>
</feature>
<dbReference type="InterPro" id="IPR001455">
    <property type="entry name" value="TusA-like"/>
</dbReference>
<dbReference type="InterPro" id="IPR019870">
    <property type="entry name" value="Se_metab_YedF"/>
</dbReference>
<protein>
    <submittedName>
        <fullName evidence="3">Selenium metabolism protein YedF</fullName>
    </submittedName>
</protein>
<dbReference type="RefSeq" id="WP_144352377.1">
    <property type="nucleotide sequence ID" value="NZ_CP036259.1"/>
</dbReference>
<dbReference type="CDD" id="cd03421">
    <property type="entry name" value="SirA_like_N"/>
    <property type="match status" value="1"/>
</dbReference>
<dbReference type="AlphaFoldDB" id="A0A517E0F6"/>
<gene>
    <name evidence="3" type="ORF">SPTER_45290</name>
</gene>
<dbReference type="InterPro" id="IPR003787">
    <property type="entry name" value="Sulphur_relay_DsrE/F-like"/>
</dbReference>